<protein>
    <submittedName>
        <fullName evidence="2">Uncharacterized protein</fullName>
    </submittedName>
</protein>
<dbReference type="AlphaFoldDB" id="A0A916PGX5"/>
<comment type="caution">
    <text evidence="2">The sequence shown here is derived from an EMBL/GenBank/DDBJ whole genome shotgun (WGS) entry which is preliminary data.</text>
</comment>
<dbReference type="Proteomes" id="UP000039021">
    <property type="component" value="Unassembled WGS sequence"/>
</dbReference>
<dbReference type="EMBL" id="CSBK01001708">
    <property type="protein sequence ID" value="COZ04919.1"/>
    <property type="molecule type" value="Genomic_DNA"/>
</dbReference>
<gene>
    <name evidence="2" type="ORF">ERS007739_03338</name>
</gene>
<proteinExistence type="predicted"/>
<evidence type="ECO:0000313" key="3">
    <source>
        <dbReference type="Proteomes" id="UP000039021"/>
    </source>
</evidence>
<evidence type="ECO:0000313" key="2">
    <source>
        <dbReference type="EMBL" id="COZ04919.1"/>
    </source>
</evidence>
<feature type="region of interest" description="Disordered" evidence="1">
    <location>
        <begin position="1"/>
        <end position="20"/>
    </location>
</feature>
<accession>A0A916PGX5</accession>
<evidence type="ECO:0000256" key="1">
    <source>
        <dbReference type="SAM" id="MobiDB-lite"/>
    </source>
</evidence>
<dbReference type="PROSITE" id="PS51257">
    <property type="entry name" value="PROKAR_LIPOPROTEIN"/>
    <property type="match status" value="1"/>
</dbReference>
<reference evidence="3" key="1">
    <citation type="submission" date="2015-03" db="EMBL/GenBank/DDBJ databases">
        <authorList>
            <consortium name="Pathogen Informatics"/>
        </authorList>
    </citation>
    <scope>NUCLEOTIDE SEQUENCE [LARGE SCALE GENOMIC DNA]</scope>
    <source>
        <strain evidence="3">N09902308</strain>
    </source>
</reference>
<organism evidence="2 3">
    <name type="scientific">Mycobacterium tuberculosis</name>
    <dbReference type="NCBI Taxonomy" id="1773"/>
    <lineage>
        <taxon>Bacteria</taxon>
        <taxon>Bacillati</taxon>
        <taxon>Actinomycetota</taxon>
        <taxon>Actinomycetes</taxon>
        <taxon>Mycobacteriales</taxon>
        <taxon>Mycobacteriaceae</taxon>
        <taxon>Mycobacterium</taxon>
        <taxon>Mycobacterium tuberculosis complex</taxon>
    </lineage>
</organism>
<sequence>MSLRSGSPCTSTSSPSRSCSAITSVISCRIRRTYSASSISPARSAARATRIAEVCG</sequence>
<name>A0A916PGX5_MYCTX</name>